<accession>A0ABP3IWG3</accession>
<keyword evidence="7" id="KW-1185">Reference proteome</keyword>
<evidence type="ECO:0000256" key="2">
    <source>
        <dbReference type="ARBA" id="ARBA00022448"/>
    </source>
</evidence>
<feature type="domain" description="ABC transporter" evidence="5">
    <location>
        <begin position="6"/>
        <end position="227"/>
    </location>
</feature>
<dbReference type="PANTHER" id="PTHR42734:SF17">
    <property type="entry name" value="METAL TRANSPORT SYSTEM ATP-BINDING PROTEIN TM_0124-RELATED"/>
    <property type="match status" value="1"/>
</dbReference>
<dbReference type="Pfam" id="PF00005">
    <property type="entry name" value="ABC_tran"/>
    <property type="match status" value="1"/>
</dbReference>
<gene>
    <name evidence="6" type="ORF">GCM10008983_03620</name>
</gene>
<dbReference type="CDD" id="cd03235">
    <property type="entry name" value="ABC_Metallic_Cations"/>
    <property type="match status" value="1"/>
</dbReference>
<evidence type="ECO:0000259" key="5">
    <source>
        <dbReference type="PROSITE" id="PS50893"/>
    </source>
</evidence>
<dbReference type="InterPro" id="IPR003593">
    <property type="entry name" value="AAA+_ATPase"/>
</dbReference>
<dbReference type="Proteomes" id="UP001501459">
    <property type="component" value="Unassembled WGS sequence"/>
</dbReference>
<protein>
    <submittedName>
        <fullName evidence="6">Metal ABC transporter ATP-binding protein</fullName>
    </submittedName>
</protein>
<dbReference type="PROSITE" id="PS00211">
    <property type="entry name" value="ABC_TRANSPORTER_1"/>
    <property type="match status" value="1"/>
</dbReference>
<sequence>MAEPVVSTDNLTYAYDRQTILSDIPFELPRGSFMGLIGPNGGGKTTLIKMILGLLKPDSGTIRLFGKPIQQFKNWSNIGFVSQKANSFNKGFPATVFEVVSMGLTAKLGYFTFLKAKHKQAILQAMERVGIRDYAYDNIGQLSGGQQQRVFIARALVSDPQLLILDEPTVGVDEDHVEQFYNLLRELNQKHGITLLLVTHDTDTIKRYATDVVYLNKTLTVLGQPET</sequence>
<dbReference type="GO" id="GO:0005524">
    <property type="term" value="F:ATP binding"/>
    <property type="evidence" value="ECO:0007669"/>
    <property type="project" value="UniProtKB-KW"/>
</dbReference>
<keyword evidence="2" id="KW-0813">Transport</keyword>
<dbReference type="PROSITE" id="PS50893">
    <property type="entry name" value="ABC_TRANSPORTER_2"/>
    <property type="match status" value="1"/>
</dbReference>
<evidence type="ECO:0000313" key="7">
    <source>
        <dbReference type="Proteomes" id="UP001501459"/>
    </source>
</evidence>
<dbReference type="PANTHER" id="PTHR42734">
    <property type="entry name" value="METAL TRANSPORT SYSTEM ATP-BINDING PROTEIN TM_0124-RELATED"/>
    <property type="match status" value="1"/>
</dbReference>
<dbReference type="InterPro" id="IPR017871">
    <property type="entry name" value="ABC_transporter-like_CS"/>
</dbReference>
<proteinExistence type="inferred from homology"/>
<evidence type="ECO:0000256" key="3">
    <source>
        <dbReference type="ARBA" id="ARBA00022741"/>
    </source>
</evidence>
<evidence type="ECO:0000256" key="4">
    <source>
        <dbReference type="ARBA" id="ARBA00022840"/>
    </source>
</evidence>
<comment type="caution">
    <text evidence="6">The sequence shown here is derived from an EMBL/GenBank/DDBJ whole genome shotgun (WGS) entry which is preliminary data.</text>
</comment>
<dbReference type="Gene3D" id="3.40.50.300">
    <property type="entry name" value="P-loop containing nucleotide triphosphate hydrolases"/>
    <property type="match status" value="1"/>
</dbReference>
<dbReference type="InterPro" id="IPR003439">
    <property type="entry name" value="ABC_transporter-like_ATP-bd"/>
</dbReference>
<dbReference type="EMBL" id="BAAADM010000007">
    <property type="protein sequence ID" value="GAA0430495.1"/>
    <property type="molecule type" value="Genomic_DNA"/>
</dbReference>
<name>A0ABP3IWG3_9BACI</name>
<evidence type="ECO:0000313" key="6">
    <source>
        <dbReference type="EMBL" id="GAA0430495.1"/>
    </source>
</evidence>
<comment type="similarity">
    <text evidence="1">Belongs to the ABC transporter superfamily.</text>
</comment>
<organism evidence="6 7">
    <name type="scientific">Lentibacillus halophilus</name>
    <dbReference type="NCBI Taxonomy" id="295065"/>
    <lineage>
        <taxon>Bacteria</taxon>
        <taxon>Bacillati</taxon>
        <taxon>Bacillota</taxon>
        <taxon>Bacilli</taxon>
        <taxon>Bacillales</taxon>
        <taxon>Bacillaceae</taxon>
        <taxon>Lentibacillus</taxon>
    </lineage>
</organism>
<dbReference type="SUPFAM" id="SSF52540">
    <property type="entry name" value="P-loop containing nucleoside triphosphate hydrolases"/>
    <property type="match status" value="1"/>
</dbReference>
<dbReference type="SMART" id="SM00382">
    <property type="entry name" value="AAA"/>
    <property type="match status" value="1"/>
</dbReference>
<dbReference type="InterPro" id="IPR050153">
    <property type="entry name" value="Metal_Ion_Import_ABC"/>
</dbReference>
<keyword evidence="4 6" id="KW-0067">ATP-binding</keyword>
<evidence type="ECO:0000256" key="1">
    <source>
        <dbReference type="ARBA" id="ARBA00005417"/>
    </source>
</evidence>
<dbReference type="RefSeq" id="WP_343750787.1">
    <property type="nucleotide sequence ID" value="NZ_BAAADM010000007.1"/>
</dbReference>
<keyword evidence="3" id="KW-0547">Nucleotide-binding</keyword>
<reference evidence="7" key="1">
    <citation type="journal article" date="2019" name="Int. J. Syst. Evol. Microbiol.">
        <title>The Global Catalogue of Microorganisms (GCM) 10K type strain sequencing project: providing services to taxonomists for standard genome sequencing and annotation.</title>
        <authorList>
            <consortium name="The Broad Institute Genomics Platform"/>
            <consortium name="The Broad Institute Genome Sequencing Center for Infectious Disease"/>
            <person name="Wu L."/>
            <person name="Ma J."/>
        </authorList>
    </citation>
    <scope>NUCLEOTIDE SEQUENCE [LARGE SCALE GENOMIC DNA]</scope>
    <source>
        <strain evidence="7">JCM 12149</strain>
    </source>
</reference>
<dbReference type="InterPro" id="IPR027417">
    <property type="entry name" value="P-loop_NTPase"/>
</dbReference>